<name>C1E513_MICCC</name>
<dbReference type="PANTHER" id="PTHR35135">
    <property type="entry name" value="OS05G0517800 PROTEIN"/>
    <property type="match status" value="1"/>
</dbReference>
<dbReference type="STRING" id="296587.C1E513"/>
<dbReference type="RefSeq" id="XP_002501552.1">
    <property type="nucleotide sequence ID" value="XM_002501506.1"/>
</dbReference>
<evidence type="ECO:0000313" key="4">
    <source>
        <dbReference type="Proteomes" id="UP000002009"/>
    </source>
</evidence>
<dbReference type="eggNOG" id="ENOG502SDHF">
    <property type="taxonomic scope" value="Eukaryota"/>
</dbReference>
<keyword evidence="2" id="KW-0732">Signal</keyword>
<evidence type="ECO:0000256" key="1">
    <source>
        <dbReference type="SAM" id="MobiDB-lite"/>
    </source>
</evidence>
<dbReference type="InParanoid" id="C1E513"/>
<dbReference type="EMBL" id="CP001325">
    <property type="protein sequence ID" value="ACO62810.1"/>
    <property type="molecule type" value="Genomic_DNA"/>
</dbReference>
<gene>
    <name evidence="3" type="ORF">MICPUN_58230</name>
</gene>
<feature type="chain" id="PRO_5002908947" evidence="2">
    <location>
        <begin position="27"/>
        <end position="70"/>
    </location>
</feature>
<dbReference type="KEGG" id="mis:MICPUN_58230"/>
<dbReference type="OrthoDB" id="2019035at2759"/>
<organism evidence="3 4">
    <name type="scientific">Micromonas commoda (strain RCC299 / NOUM17 / CCMP2709)</name>
    <name type="common">Picoplanktonic green alga</name>
    <dbReference type="NCBI Taxonomy" id="296587"/>
    <lineage>
        <taxon>Eukaryota</taxon>
        <taxon>Viridiplantae</taxon>
        <taxon>Chlorophyta</taxon>
        <taxon>Mamiellophyceae</taxon>
        <taxon>Mamiellales</taxon>
        <taxon>Mamiellaceae</taxon>
        <taxon>Micromonas</taxon>
    </lineage>
</organism>
<keyword evidence="4" id="KW-1185">Reference proteome</keyword>
<proteinExistence type="predicted"/>
<dbReference type="Proteomes" id="UP000002009">
    <property type="component" value="Chromosome 4"/>
</dbReference>
<reference evidence="3 4" key="1">
    <citation type="journal article" date="2009" name="Science">
        <title>Green evolution and dynamic adaptations revealed by genomes of the marine picoeukaryotes Micromonas.</title>
        <authorList>
            <person name="Worden A.Z."/>
            <person name="Lee J.H."/>
            <person name="Mock T."/>
            <person name="Rouze P."/>
            <person name="Simmons M.P."/>
            <person name="Aerts A.L."/>
            <person name="Allen A.E."/>
            <person name="Cuvelier M.L."/>
            <person name="Derelle E."/>
            <person name="Everett M.V."/>
            <person name="Foulon E."/>
            <person name="Grimwood J."/>
            <person name="Gundlach H."/>
            <person name="Henrissat B."/>
            <person name="Napoli C."/>
            <person name="McDonald S.M."/>
            <person name="Parker M.S."/>
            <person name="Rombauts S."/>
            <person name="Salamov A."/>
            <person name="Von Dassow P."/>
            <person name="Badger J.H."/>
            <person name="Coutinho P.M."/>
            <person name="Demir E."/>
            <person name="Dubchak I."/>
            <person name="Gentemann C."/>
            <person name="Eikrem W."/>
            <person name="Gready J.E."/>
            <person name="John U."/>
            <person name="Lanier W."/>
            <person name="Lindquist E.A."/>
            <person name="Lucas S."/>
            <person name="Mayer K.F."/>
            <person name="Moreau H."/>
            <person name="Not F."/>
            <person name="Otillar R."/>
            <person name="Panaud O."/>
            <person name="Pangilinan J."/>
            <person name="Paulsen I."/>
            <person name="Piegu B."/>
            <person name="Poliakov A."/>
            <person name="Robbens S."/>
            <person name="Schmutz J."/>
            <person name="Toulza E."/>
            <person name="Wyss T."/>
            <person name="Zelensky A."/>
            <person name="Zhou K."/>
            <person name="Armbrust E.V."/>
            <person name="Bhattacharya D."/>
            <person name="Goodenough U.W."/>
            <person name="Van de Peer Y."/>
            <person name="Grigoriev I.V."/>
        </authorList>
    </citation>
    <scope>NUCLEOTIDE SEQUENCE [LARGE SCALE GENOMIC DNA]</scope>
    <source>
        <strain evidence="4">RCC299 / NOUM17</strain>
    </source>
</reference>
<dbReference type="PANTHER" id="PTHR35135:SF3">
    <property type="entry name" value="OS05G0517800 PROTEIN"/>
    <property type="match status" value="1"/>
</dbReference>
<dbReference type="OMA" id="RIWMEEA"/>
<sequence length="70" mass="7689">MAMTNFILTAAAVAAVASMMRYDVRGSTSMLRRNMRQVRIWMEEAGAEAKNGEMPKIGDKTKPPTKDPSA</sequence>
<dbReference type="FunCoup" id="C1E513">
    <property type="interactions" value="135"/>
</dbReference>
<feature type="region of interest" description="Disordered" evidence="1">
    <location>
        <begin position="46"/>
        <end position="70"/>
    </location>
</feature>
<feature type="signal peptide" evidence="2">
    <location>
        <begin position="1"/>
        <end position="26"/>
    </location>
</feature>
<evidence type="ECO:0000256" key="2">
    <source>
        <dbReference type="SAM" id="SignalP"/>
    </source>
</evidence>
<accession>C1E513</accession>
<evidence type="ECO:0000313" key="3">
    <source>
        <dbReference type="EMBL" id="ACO62810.1"/>
    </source>
</evidence>
<dbReference type="GeneID" id="8242838"/>
<feature type="compositionally biased region" description="Basic and acidic residues" evidence="1">
    <location>
        <begin position="50"/>
        <end position="70"/>
    </location>
</feature>
<protein>
    <submittedName>
        <fullName evidence="3">Uncharacterized protein</fullName>
    </submittedName>
</protein>
<dbReference type="AlphaFoldDB" id="C1E513"/>